<comment type="caution">
    <text evidence="7">The sequence shown here is derived from an EMBL/GenBank/DDBJ whole genome shotgun (WGS) entry which is preliminary data.</text>
</comment>
<dbReference type="InterPro" id="IPR026590">
    <property type="entry name" value="Ssirtuin_cat_dom"/>
</dbReference>
<comment type="similarity">
    <text evidence="1">Belongs to the sirtuin family. Class I subfamily.</text>
</comment>
<keyword evidence="3" id="KW-0520">NAD</keyword>
<feature type="region of interest" description="Disordered" evidence="5">
    <location>
        <begin position="1"/>
        <end position="106"/>
    </location>
</feature>
<dbReference type="SUPFAM" id="SSF52467">
    <property type="entry name" value="DHS-like NAD/FAD-binding domain"/>
    <property type="match status" value="1"/>
</dbReference>
<feature type="compositionally biased region" description="Low complexity" evidence="5">
    <location>
        <begin position="615"/>
        <end position="631"/>
    </location>
</feature>
<dbReference type="GO" id="GO:0070403">
    <property type="term" value="F:NAD+ binding"/>
    <property type="evidence" value="ECO:0007669"/>
    <property type="project" value="InterPro"/>
</dbReference>
<evidence type="ECO:0000313" key="8">
    <source>
        <dbReference type="Proteomes" id="UP001163105"/>
    </source>
</evidence>
<feature type="region of interest" description="Disordered" evidence="5">
    <location>
        <begin position="474"/>
        <end position="572"/>
    </location>
</feature>
<dbReference type="Gene3D" id="3.30.1600.10">
    <property type="entry name" value="SIR2/SIRT2 'Small Domain"/>
    <property type="match status" value="1"/>
</dbReference>
<dbReference type="AlphaFoldDB" id="A0AB34G3N7"/>
<organism evidence="7 8">
    <name type="scientific">Purpureocillium lavendulum</name>
    <dbReference type="NCBI Taxonomy" id="1247861"/>
    <lineage>
        <taxon>Eukaryota</taxon>
        <taxon>Fungi</taxon>
        <taxon>Dikarya</taxon>
        <taxon>Ascomycota</taxon>
        <taxon>Pezizomycotina</taxon>
        <taxon>Sordariomycetes</taxon>
        <taxon>Hypocreomycetidae</taxon>
        <taxon>Hypocreales</taxon>
        <taxon>Ophiocordycipitaceae</taxon>
        <taxon>Purpureocillium</taxon>
    </lineage>
</organism>
<evidence type="ECO:0000256" key="3">
    <source>
        <dbReference type="ARBA" id="ARBA00023027"/>
    </source>
</evidence>
<feature type="region of interest" description="Disordered" evidence="5">
    <location>
        <begin position="600"/>
        <end position="660"/>
    </location>
</feature>
<protein>
    <submittedName>
        <fullName evidence="7">NAD-dependent histone deacetylase SIR2</fullName>
    </submittedName>
</protein>
<dbReference type="Gene3D" id="3.40.50.1220">
    <property type="entry name" value="TPP-binding domain"/>
    <property type="match status" value="1"/>
</dbReference>
<keyword evidence="2" id="KW-0808">Transferase</keyword>
<evidence type="ECO:0000256" key="4">
    <source>
        <dbReference type="PROSITE-ProRule" id="PRU00236"/>
    </source>
</evidence>
<dbReference type="GO" id="GO:0046872">
    <property type="term" value="F:metal ion binding"/>
    <property type="evidence" value="ECO:0007669"/>
    <property type="project" value="UniProtKB-KW"/>
</dbReference>
<feature type="binding site" evidence="4">
    <location>
        <position position="294"/>
    </location>
    <ligand>
        <name>Zn(2+)</name>
        <dbReference type="ChEBI" id="CHEBI:29105"/>
    </ligand>
</feature>
<feature type="compositionally biased region" description="Polar residues" evidence="5">
    <location>
        <begin position="637"/>
        <end position="646"/>
    </location>
</feature>
<feature type="binding site" evidence="4">
    <location>
        <position position="272"/>
    </location>
    <ligand>
        <name>Zn(2+)</name>
        <dbReference type="ChEBI" id="CHEBI:29105"/>
    </ligand>
</feature>
<dbReference type="GO" id="GO:0016740">
    <property type="term" value="F:transferase activity"/>
    <property type="evidence" value="ECO:0007669"/>
    <property type="project" value="UniProtKB-KW"/>
</dbReference>
<feature type="compositionally biased region" description="Low complexity" evidence="5">
    <location>
        <begin position="500"/>
        <end position="509"/>
    </location>
</feature>
<evidence type="ECO:0000256" key="2">
    <source>
        <dbReference type="ARBA" id="ARBA00022679"/>
    </source>
</evidence>
<evidence type="ECO:0000313" key="7">
    <source>
        <dbReference type="EMBL" id="KAJ6446079.1"/>
    </source>
</evidence>
<feature type="active site" description="Proton acceptor" evidence="4">
    <location>
        <position position="264"/>
    </location>
</feature>
<evidence type="ECO:0000256" key="1">
    <source>
        <dbReference type="ARBA" id="ARBA00006924"/>
    </source>
</evidence>
<sequence length="660" mass="71621">MSADTTMAATATNLSSPLSSAPASDPVSSPSSPLSSLPSTPSVPGSPLLHQPSRQQNKRPDPSSRYPSPTSSAPSGTQSPVKLGEPMDDSPRPTKRRRIAAPKDRTTMYLDLMKPNDDFTHEDNFHLQRLLAALHKKKKIVVIAGAGISVSAGIPDFRSSTGLFATARSQHKLKASGKHLFDASVYKHDSSTQSFHTMVREMAGMVQDATPTPFHHLLASLAKEGRLLRLYSQNIDCIDTSMPPLHTSVPLEPKGPWPKTVQLHGGLEKMVCTKCGDLKPFNGDLFNGPEAPLCGMCKEHDEVRTTHAGKRSHGIGRLRPRFVLYNEFNPDEEAIGNVARADLKARPDAVIVVGTTLKVPGTRRLVKEMCQVARGRKDGFTAWVNIDPEPKGVEFKDCWDLVVRSKCDDVARLASLPPYDCEIGDNFEMSQEQYDEKMGFLRKNSIEVGIPSSPTKTTMEVHLEAKPKQIEDMQAIPTPRPSPPVSASKGPAKAKQTKIVLGKPAVGKPVPKKEPGTKISKPRARKPKQAAKDKAPPKNTLMQKLKTSKATVVDASKKATPNDSLPSRVAPQAFIQASPRDVVVKDEAEKGFALPSLRPELSQRRSSSDSYFTCESAVTSSAAPSTPTTAPEPIPQDTVSPKTVPQNMGHLLHLESPRGL</sequence>
<evidence type="ECO:0000259" key="6">
    <source>
        <dbReference type="PROSITE" id="PS50305"/>
    </source>
</evidence>
<feature type="domain" description="Deacetylase sirtuin-type" evidence="6">
    <location>
        <begin position="120"/>
        <end position="437"/>
    </location>
</feature>
<accession>A0AB34G3N7</accession>
<dbReference type="InterPro" id="IPR003000">
    <property type="entry name" value="Sirtuin"/>
</dbReference>
<dbReference type="InterPro" id="IPR026591">
    <property type="entry name" value="Sirtuin_cat_small_dom_sf"/>
</dbReference>
<feature type="binding site" evidence="4">
    <location>
        <position position="297"/>
    </location>
    <ligand>
        <name>Zn(2+)</name>
        <dbReference type="ChEBI" id="CHEBI:29105"/>
    </ligand>
</feature>
<dbReference type="Pfam" id="PF02146">
    <property type="entry name" value="SIR2"/>
    <property type="match status" value="1"/>
</dbReference>
<dbReference type="Proteomes" id="UP001163105">
    <property type="component" value="Unassembled WGS sequence"/>
</dbReference>
<gene>
    <name evidence="7" type="primary">SIR2</name>
    <name evidence="7" type="ORF">O9K51_00846</name>
</gene>
<proteinExistence type="inferred from homology"/>
<evidence type="ECO:0000256" key="5">
    <source>
        <dbReference type="SAM" id="MobiDB-lite"/>
    </source>
</evidence>
<keyword evidence="4" id="KW-0479">Metal-binding</keyword>
<dbReference type="EMBL" id="JAQHRD010000001">
    <property type="protein sequence ID" value="KAJ6446079.1"/>
    <property type="molecule type" value="Genomic_DNA"/>
</dbReference>
<dbReference type="PANTHER" id="PTHR47651">
    <property type="entry name" value="NAD-DEPENDENT HISTONE DEACETYLASE HST4"/>
    <property type="match status" value="1"/>
</dbReference>
<dbReference type="PROSITE" id="PS50305">
    <property type="entry name" value="SIRTUIN"/>
    <property type="match status" value="1"/>
</dbReference>
<feature type="binding site" evidence="4">
    <location>
        <position position="275"/>
    </location>
    <ligand>
        <name>Zn(2+)</name>
        <dbReference type="ChEBI" id="CHEBI:29105"/>
    </ligand>
</feature>
<feature type="compositionally biased region" description="Polar residues" evidence="5">
    <location>
        <begin position="65"/>
        <end position="80"/>
    </location>
</feature>
<keyword evidence="8" id="KW-1185">Reference proteome</keyword>
<keyword evidence="4" id="KW-0862">Zinc</keyword>
<dbReference type="InterPro" id="IPR029035">
    <property type="entry name" value="DHS-like_NAD/FAD-binding_dom"/>
</dbReference>
<dbReference type="PANTHER" id="PTHR47651:SF17">
    <property type="entry name" value="DEACETYLASE SIRTUIN-TYPE DOMAIN-CONTAINING PROTEIN"/>
    <property type="match status" value="1"/>
</dbReference>
<reference evidence="7" key="1">
    <citation type="submission" date="2023-01" db="EMBL/GenBank/DDBJ databases">
        <title>The growth and conidiation of Purpureocillium lavendulum are regulated by nitrogen source and histone H3K14 acetylation.</title>
        <authorList>
            <person name="Tang P."/>
            <person name="Han J."/>
            <person name="Zhang C."/>
            <person name="Tang P."/>
            <person name="Qi F."/>
            <person name="Zhang K."/>
            <person name="Liang L."/>
        </authorList>
    </citation>
    <scope>NUCLEOTIDE SEQUENCE</scope>
    <source>
        <strain evidence="7">YMF1.00683</strain>
    </source>
</reference>
<name>A0AB34G3N7_9HYPO</name>
<feature type="compositionally biased region" description="Low complexity" evidence="5">
    <location>
        <begin position="1"/>
        <end position="49"/>
    </location>
</feature>
<feature type="compositionally biased region" description="Basic residues" evidence="5">
    <location>
        <begin position="520"/>
        <end position="529"/>
    </location>
</feature>